<organism evidence="1 2">
    <name type="scientific">Bacteroides eggerthii</name>
    <dbReference type="NCBI Taxonomy" id="28111"/>
    <lineage>
        <taxon>Bacteria</taxon>
        <taxon>Pseudomonadati</taxon>
        <taxon>Bacteroidota</taxon>
        <taxon>Bacteroidia</taxon>
        <taxon>Bacteroidales</taxon>
        <taxon>Bacteroidaceae</taxon>
        <taxon>Bacteroides</taxon>
    </lineage>
</organism>
<dbReference type="EMBL" id="CP072227">
    <property type="protein sequence ID" value="QUT46932.1"/>
    <property type="molecule type" value="Genomic_DNA"/>
</dbReference>
<gene>
    <name evidence="1" type="ORF">INE88_03777</name>
</gene>
<evidence type="ECO:0000313" key="2">
    <source>
        <dbReference type="Proteomes" id="UP000679226"/>
    </source>
</evidence>
<name>A0A975KID3_9BACE</name>
<dbReference type="Proteomes" id="UP000679226">
    <property type="component" value="Chromosome"/>
</dbReference>
<dbReference type="RefSeq" id="WP_211454474.1">
    <property type="nucleotide sequence ID" value="NZ_CP072227.1"/>
</dbReference>
<sequence>MKKNKETEEQNITDISIHIAALSASFKPAVDVRHATHWFTTDEVYDAIIRIDPGAKISKAQVHQAMIDAGYQYRIRPGSNGIDFRWMLQAKG</sequence>
<protein>
    <recommendedName>
        <fullName evidence="3">5-formyltetrahydrofolate cyclo-ligase</fullName>
    </recommendedName>
</protein>
<reference evidence="1" key="1">
    <citation type="journal article" date="2021" name="PLoS Genet.">
        <title>Mobile Type VI secretion system loci of the gut Bacteroidales display extensive intra-ecosystem transfer, multi-species spread and geographical clustering.</title>
        <authorList>
            <person name="Garcia-Bayona L."/>
            <person name="Coyne M.J."/>
            <person name="Comstock L.E."/>
        </authorList>
    </citation>
    <scope>NUCLEOTIDE SEQUENCE</scope>
    <source>
        <strain evidence="1">CL11T00C20</strain>
    </source>
</reference>
<accession>A0A975KID3</accession>
<dbReference type="AlphaFoldDB" id="A0A975KID3"/>
<dbReference type="KEGG" id="beg:INE88_03777"/>
<proteinExistence type="predicted"/>
<evidence type="ECO:0008006" key="3">
    <source>
        <dbReference type="Google" id="ProtNLM"/>
    </source>
</evidence>
<evidence type="ECO:0000313" key="1">
    <source>
        <dbReference type="EMBL" id="QUT46932.1"/>
    </source>
</evidence>